<dbReference type="KEGG" id="hae:halTADL_1852"/>
<dbReference type="PANTHER" id="PTHR35848">
    <property type="entry name" value="OXALATE-BINDING PROTEIN"/>
    <property type="match status" value="1"/>
</dbReference>
<dbReference type="GO" id="GO:0046872">
    <property type="term" value="F:metal ion binding"/>
    <property type="evidence" value="ECO:0007669"/>
    <property type="project" value="UniProtKB-KW"/>
</dbReference>
<dbReference type="InterPro" id="IPR011051">
    <property type="entry name" value="RmlC_Cupin_sf"/>
</dbReference>
<evidence type="ECO:0000313" key="3">
    <source>
        <dbReference type="EMBL" id="SEI48025.1"/>
    </source>
</evidence>
<dbReference type="Pfam" id="PF07883">
    <property type="entry name" value="Cupin_2"/>
    <property type="match status" value="1"/>
</dbReference>
<reference evidence="3 4" key="1">
    <citation type="submission" date="2016-10" db="EMBL/GenBank/DDBJ databases">
        <authorList>
            <person name="de Groot N.N."/>
        </authorList>
    </citation>
    <scope>NUCLEOTIDE SEQUENCE [LARGE SCALE GENOMIC DNA]</scope>
    <source>
        <strain evidence="3 4">DSM 22187</strain>
    </source>
</reference>
<dbReference type="PANTHER" id="PTHR35848:SF9">
    <property type="entry name" value="SLL1358 PROTEIN"/>
    <property type="match status" value="1"/>
</dbReference>
<dbReference type="STRING" id="1073996.SAMN05444271_101113"/>
<dbReference type="EMBL" id="FNYR01000001">
    <property type="protein sequence ID" value="SEI48025.1"/>
    <property type="molecule type" value="Genomic_DNA"/>
</dbReference>
<gene>
    <name evidence="3" type="ORF">SAMN05444271_101113</name>
</gene>
<accession>A0A2H4Q2R2</accession>
<dbReference type="AlphaFoldDB" id="A0A1H6R8S0"/>
<proteinExistence type="predicted"/>
<name>A0A1H6R8S0_9EURY</name>
<organism evidence="3 4">
    <name type="scientific">Halohasta litchfieldiae</name>
    <dbReference type="NCBI Taxonomy" id="1073996"/>
    <lineage>
        <taxon>Archaea</taxon>
        <taxon>Methanobacteriati</taxon>
        <taxon>Methanobacteriota</taxon>
        <taxon>Stenosarchaea group</taxon>
        <taxon>Halobacteria</taxon>
        <taxon>Halobacteriales</taxon>
        <taxon>Haloferacaceae</taxon>
        <taxon>Halohasta</taxon>
    </lineage>
</organism>
<dbReference type="InterPro" id="IPR013096">
    <property type="entry name" value="Cupin_2"/>
</dbReference>
<dbReference type="GeneID" id="35002638"/>
<evidence type="ECO:0000313" key="4">
    <source>
        <dbReference type="Proteomes" id="UP000198888"/>
    </source>
</evidence>
<keyword evidence="4" id="KW-1185">Reference proteome</keyword>
<keyword evidence="1" id="KW-0479">Metal-binding</keyword>
<dbReference type="RefSeq" id="WP_089670620.1">
    <property type="nucleotide sequence ID" value="NZ_CP024845.1"/>
</dbReference>
<evidence type="ECO:0000256" key="1">
    <source>
        <dbReference type="ARBA" id="ARBA00022723"/>
    </source>
</evidence>
<dbReference type="InterPro" id="IPR014710">
    <property type="entry name" value="RmlC-like_jellyroll"/>
</dbReference>
<dbReference type="SUPFAM" id="SSF51182">
    <property type="entry name" value="RmlC-like cupins"/>
    <property type="match status" value="1"/>
</dbReference>
<dbReference type="InterPro" id="IPR051610">
    <property type="entry name" value="GPI/OXD"/>
</dbReference>
<dbReference type="Gene3D" id="2.60.120.10">
    <property type="entry name" value="Jelly Rolls"/>
    <property type="match status" value="1"/>
</dbReference>
<feature type="domain" description="Cupin type-2" evidence="2">
    <location>
        <begin position="35"/>
        <end position="102"/>
    </location>
</feature>
<dbReference type="OrthoDB" id="305577at2157"/>
<protein>
    <submittedName>
        <fullName evidence="3">Cupin domain-containing protein</fullName>
    </submittedName>
</protein>
<accession>A0A1H6R8S0</accession>
<sequence>MSYTKVDHEDVEPVGGGLHFLREPLNCDQLGVSVLTCDPGWEGKPHDHAADDQEEVYVLVEGSATVTVDDEDVSMEAGDALRIAPESTRQVHNGDDESLFVLAGAP</sequence>
<evidence type="ECO:0000259" key="2">
    <source>
        <dbReference type="Pfam" id="PF07883"/>
    </source>
</evidence>
<dbReference type="Proteomes" id="UP000198888">
    <property type="component" value="Unassembled WGS sequence"/>
</dbReference>